<reference evidence="2" key="1">
    <citation type="submission" date="2019-03" db="EMBL/GenBank/DDBJ databases">
        <title>Single cell metagenomics reveals metabolic interactions within the superorganism composed of flagellate Streblomastix strix and complex community of Bacteroidetes bacteria on its surface.</title>
        <authorList>
            <person name="Treitli S.C."/>
            <person name="Kolisko M."/>
            <person name="Husnik F."/>
            <person name="Keeling P."/>
            <person name="Hampl V."/>
        </authorList>
    </citation>
    <scope>NUCLEOTIDE SEQUENCE</scope>
    <source>
        <strain evidence="2">STM</strain>
    </source>
</reference>
<accession>A0A5J4SWD3</accession>
<gene>
    <name evidence="2" type="ORF">EZS27_002263</name>
</gene>
<keyword evidence="1" id="KW-0472">Membrane</keyword>
<name>A0A5J4SWD3_9ZZZZ</name>
<proteinExistence type="predicted"/>
<dbReference type="EMBL" id="SNRY01000030">
    <property type="protein sequence ID" value="KAA6350297.1"/>
    <property type="molecule type" value="Genomic_DNA"/>
</dbReference>
<feature type="transmembrane region" description="Helical" evidence="1">
    <location>
        <begin position="70"/>
        <end position="89"/>
    </location>
</feature>
<protein>
    <submittedName>
        <fullName evidence="2">Uncharacterized protein</fullName>
    </submittedName>
</protein>
<dbReference type="AlphaFoldDB" id="A0A5J4SWD3"/>
<organism evidence="2">
    <name type="scientific">termite gut metagenome</name>
    <dbReference type="NCBI Taxonomy" id="433724"/>
    <lineage>
        <taxon>unclassified sequences</taxon>
        <taxon>metagenomes</taxon>
        <taxon>organismal metagenomes</taxon>
    </lineage>
</organism>
<comment type="caution">
    <text evidence="2">The sequence shown here is derived from an EMBL/GenBank/DDBJ whole genome shotgun (WGS) entry which is preliminary data.</text>
</comment>
<keyword evidence="1" id="KW-1133">Transmembrane helix</keyword>
<evidence type="ECO:0000313" key="2">
    <source>
        <dbReference type="EMBL" id="KAA6350297.1"/>
    </source>
</evidence>
<keyword evidence="1" id="KW-0812">Transmembrane</keyword>
<evidence type="ECO:0000256" key="1">
    <source>
        <dbReference type="SAM" id="Phobius"/>
    </source>
</evidence>
<sequence>MNTEKLLEKYFEGRTTREEEKKLRSLFSHDKFLPEHLQVYRPLFAYVDEEVRRSGTVTVKKTVARKKHMIYILGGVAAGVLMILGIAGMHRHFEKHFSNYVFIDGKQFTDIDLIRQQAQSALDEVRISKKEIFAVLFEEQ</sequence>